<dbReference type="Proteomes" id="UP000472241">
    <property type="component" value="Unplaced"/>
</dbReference>
<dbReference type="InterPro" id="IPR038807">
    <property type="entry name" value="CCDC150"/>
</dbReference>
<name>A0A667GHR2_LYNCA</name>
<accession>A0A667GHR2</accession>
<keyword evidence="3" id="KW-1185">Reference proteome</keyword>
<dbReference type="PANTHER" id="PTHR35352:SF1">
    <property type="entry name" value="COILED-COIL DOMAIN-CONTAINING PROTEIN 150"/>
    <property type="match status" value="1"/>
</dbReference>
<proteinExistence type="predicted"/>
<evidence type="ECO:0000313" key="2">
    <source>
        <dbReference type="Ensembl" id="ENSLCNP00005014716.1"/>
    </source>
</evidence>
<sequence>METAMSRQVLSPTHINATASETFTVLQQRMRIVEEQTSSLRDDLIMLDFGEKRGQLEAPKCLEEALSQNIISPIQKEVICSGKTDILWKNCEFLVNRMCRLESLIQSLKMNIFHLQTEKDLNPQKTALLKDQLNAIQEKHTKDLKLLHLEVMNLRQQLRDVKEEEDKAQEEVQRLTATLEVASETKKNATIIEEELKTTKRKMNLRIQELRRQLSQEKNLRESLEKSGSAMLFKIQEMESTVEVERKQFLEMTSFPSWLKKIRICRCLSTRNMKKMHI</sequence>
<dbReference type="SUPFAM" id="SSF57997">
    <property type="entry name" value="Tropomyosin"/>
    <property type="match status" value="1"/>
</dbReference>
<reference evidence="2" key="2">
    <citation type="submission" date="2025-09" db="UniProtKB">
        <authorList>
            <consortium name="Ensembl"/>
        </authorList>
    </citation>
    <scope>IDENTIFICATION</scope>
</reference>
<gene>
    <name evidence="2" type="primary">CCDC150</name>
</gene>
<keyword evidence="1" id="KW-0175">Coiled coil</keyword>
<dbReference type="Ensembl" id="ENSLCNT00005016453.1">
    <property type="protein sequence ID" value="ENSLCNP00005014716.1"/>
    <property type="gene ID" value="ENSLCNG00005009550.1"/>
</dbReference>
<evidence type="ECO:0000313" key="3">
    <source>
        <dbReference type="Proteomes" id="UP000472241"/>
    </source>
</evidence>
<organism evidence="2 3">
    <name type="scientific">Lynx canadensis</name>
    <name type="common">Canada lynx</name>
    <name type="synonym">Felis canadensis</name>
    <dbReference type="NCBI Taxonomy" id="61383"/>
    <lineage>
        <taxon>Eukaryota</taxon>
        <taxon>Metazoa</taxon>
        <taxon>Chordata</taxon>
        <taxon>Craniata</taxon>
        <taxon>Vertebrata</taxon>
        <taxon>Euteleostomi</taxon>
        <taxon>Mammalia</taxon>
        <taxon>Eutheria</taxon>
        <taxon>Laurasiatheria</taxon>
        <taxon>Carnivora</taxon>
        <taxon>Feliformia</taxon>
        <taxon>Felidae</taxon>
        <taxon>Felinae</taxon>
        <taxon>Lynx</taxon>
    </lineage>
</organism>
<protein>
    <submittedName>
        <fullName evidence="2">Coiled-coil domain containing 150</fullName>
    </submittedName>
</protein>
<dbReference type="AlphaFoldDB" id="A0A667GHR2"/>
<reference evidence="2" key="1">
    <citation type="submission" date="2025-08" db="UniProtKB">
        <authorList>
            <consortium name="Ensembl"/>
        </authorList>
    </citation>
    <scope>IDENTIFICATION</scope>
</reference>
<dbReference type="PANTHER" id="PTHR35352">
    <property type="entry name" value="COILED-COIL DOMAIN-CONTAINING PROTEIN 150"/>
    <property type="match status" value="1"/>
</dbReference>
<evidence type="ECO:0000256" key="1">
    <source>
        <dbReference type="SAM" id="Coils"/>
    </source>
</evidence>
<feature type="coiled-coil region" evidence="1">
    <location>
        <begin position="144"/>
        <end position="227"/>
    </location>
</feature>